<protein>
    <recommendedName>
        <fullName evidence="2">RNA-binding S4 domain-containing protein</fullName>
    </recommendedName>
</protein>
<gene>
    <name evidence="3" type="ORF">IAC43_04930</name>
</gene>
<dbReference type="SUPFAM" id="SSF55174">
    <property type="entry name" value="Alpha-L RNA-binding motif"/>
    <property type="match status" value="1"/>
</dbReference>
<comment type="caution">
    <text evidence="3">The sequence shown here is derived from an EMBL/GenBank/DDBJ whole genome shotgun (WGS) entry which is preliminary data.</text>
</comment>
<evidence type="ECO:0000259" key="2">
    <source>
        <dbReference type="SMART" id="SM00363"/>
    </source>
</evidence>
<reference evidence="3" key="1">
    <citation type="submission" date="2020-10" db="EMBL/GenBank/DDBJ databases">
        <authorList>
            <person name="Gilroy R."/>
        </authorList>
    </citation>
    <scope>NUCLEOTIDE SEQUENCE</scope>
    <source>
        <strain evidence="3">ChiBcec7-5410</strain>
    </source>
</reference>
<dbReference type="InterPro" id="IPR002942">
    <property type="entry name" value="S4_RNA-bd"/>
</dbReference>
<dbReference type="EMBL" id="DVLW01000130">
    <property type="protein sequence ID" value="HIT94507.1"/>
    <property type="molecule type" value="Genomic_DNA"/>
</dbReference>
<keyword evidence="1" id="KW-0694">RNA-binding</keyword>
<dbReference type="Pfam" id="PF17774">
    <property type="entry name" value="YlmH_RBD"/>
    <property type="match status" value="1"/>
</dbReference>
<reference evidence="3" key="2">
    <citation type="journal article" date="2021" name="PeerJ">
        <title>Extensive microbial diversity within the chicken gut microbiome revealed by metagenomics and culture.</title>
        <authorList>
            <person name="Gilroy R."/>
            <person name="Ravi A."/>
            <person name="Getino M."/>
            <person name="Pursley I."/>
            <person name="Horton D.L."/>
            <person name="Alikhan N.F."/>
            <person name="Baker D."/>
            <person name="Gharbi K."/>
            <person name="Hall N."/>
            <person name="Watson M."/>
            <person name="Adriaenssens E.M."/>
            <person name="Foster-Nyarko E."/>
            <person name="Jarju S."/>
            <person name="Secka A."/>
            <person name="Antonio M."/>
            <person name="Oren A."/>
            <person name="Chaudhuri R.R."/>
            <person name="La Ragione R."/>
            <person name="Hildebrand F."/>
            <person name="Pallen M.J."/>
        </authorList>
    </citation>
    <scope>NUCLEOTIDE SEQUENCE</scope>
    <source>
        <strain evidence="3">ChiBcec7-5410</strain>
    </source>
</reference>
<dbReference type="AlphaFoldDB" id="A0A9D1H7I4"/>
<evidence type="ECO:0000256" key="1">
    <source>
        <dbReference type="PROSITE-ProRule" id="PRU00182"/>
    </source>
</evidence>
<dbReference type="InterPro" id="IPR040591">
    <property type="entry name" value="RqcP2_RBD"/>
</dbReference>
<dbReference type="PROSITE" id="PS50889">
    <property type="entry name" value="S4"/>
    <property type="match status" value="1"/>
</dbReference>
<dbReference type="SMART" id="SM00363">
    <property type="entry name" value="S4"/>
    <property type="match status" value="1"/>
</dbReference>
<dbReference type="Gene3D" id="3.30.1370.160">
    <property type="match status" value="1"/>
</dbReference>
<sequence>MDTEKEKEYFLVSVRNLFTLADKQYCPKFSAFMTEEEQALAQPLAAKLSRNTGMEIRFWGGYEGAVRVMLGVFPEGFPVETEDFPIVGYTARCRASDKLEHRALLGSLMAQQIRREMLGDLIPGTGSAVIFADERIEKVLATQIDRIGTIGVRMEKGFEPIDTSQRFVEVRGTLMSLRLDAAVALLAGTGREKAARMIREGLVSVGHVEEKDVSRKLKEGDVLVIRHTGKFRLRETGGLTKRGRTVVLFDQYI</sequence>
<dbReference type="Gene3D" id="3.10.290.10">
    <property type="entry name" value="RNA-binding S4 domain"/>
    <property type="match status" value="1"/>
</dbReference>
<organism evidence="3 4">
    <name type="scientific">Candidatus Faecivivens stercoripullorum</name>
    <dbReference type="NCBI Taxonomy" id="2840805"/>
    <lineage>
        <taxon>Bacteria</taxon>
        <taxon>Bacillati</taxon>
        <taxon>Bacillota</taxon>
        <taxon>Clostridia</taxon>
        <taxon>Eubacteriales</taxon>
        <taxon>Oscillospiraceae</taxon>
        <taxon>Oscillospiraceae incertae sedis</taxon>
        <taxon>Candidatus Faecivivens</taxon>
    </lineage>
</organism>
<feature type="domain" description="RNA-binding S4" evidence="2">
    <location>
        <begin position="177"/>
        <end position="238"/>
    </location>
</feature>
<dbReference type="GO" id="GO:0003723">
    <property type="term" value="F:RNA binding"/>
    <property type="evidence" value="ECO:0007669"/>
    <property type="project" value="UniProtKB-KW"/>
</dbReference>
<evidence type="ECO:0000313" key="3">
    <source>
        <dbReference type="EMBL" id="HIT94507.1"/>
    </source>
</evidence>
<name>A0A9D1H7I4_9FIRM</name>
<dbReference type="Proteomes" id="UP000824160">
    <property type="component" value="Unassembled WGS sequence"/>
</dbReference>
<evidence type="ECO:0000313" key="4">
    <source>
        <dbReference type="Proteomes" id="UP000824160"/>
    </source>
</evidence>
<dbReference type="InterPro" id="IPR012677">
    <property type="entry name" value="Nucleotide-bd_a/b_plait_sf"/>
</dbReference>
<dbReference type="CDD" id="cd00165">
    <property type="entry name" value="S4"/>
    <property type="match status" value="1"/>
</dbReference>
<accession>A0A9D1H7I4</accession>
<dbReference type="Pfam" id="PF01479">
    <property type="entry name" value="S4"/>
    <property type="match status" value="1"/>
</dbReference>
<dbReference type="InterPro" id="IPR036986">
    <property type="entry name" value="S4_RNA-bd_sf"/>
</dbReference>
<dbReference type="Gene3D" id="3.30.70.330">
    <property type="match status" value="1"/>
</dbReference>
<proteinExistence type="predicted"/>